<dbReference type="AlphaFoldDB" id="A0A0X1KNY4"/>
<proteinExistence type="inferred from homology"/>
<keyword evidence="1" id="KW-0694">RNA-binding</keyword>
<keyword evidence="1" id="KW-0436">Ligase</keyword>
<comment type="similarity">
    <text evidence="1">Belongs to the TmcAL family.</text>
</comment>
<dbReference type="GO" id="GO:0005524">
    <property type="term" value="F:ATP binding"/>
    <property type="evidence" value="ECO:0007669"/>
    <property type="project" value="UniProtKB-KW"/>
</dbReference>
<protein>
    <recommendedName>
        <fullName evidence="1">tRNA(Met) cytidine acetate ligase</fullName>
        <ecNumber evidence="1">6.3.4.-</ecNumber>
    </recommendedName>
</protein>
<comment type="function">
    <text evidence="1">Catalyzes the formation of N(4)-acetylcytidine (ac(4)C) at the wobble position of elongator tRNA(Met), using acetate and ATP as substrates. First activates an acetate ion to form acetyladenylate (Ac-AMP) and then transfers the acetyl group to tRNA to form ac(4)C34.</text>
</comment>
<dbReference type="SUPFAM" id="SSF52374">
    <property type="entry name" value="Nucleotidylyl transferase"/>
    <property type="match status" value="1"/>
</dbReference>
<accession>A0A0X1KNY4</accession>
<dbReference type="Pfam" id="PF05636">
    <property type="entry name" value="HIGH_NTase1"/>
    <property type="match status" value="1"/>
</dbReference>
<dbReference type="KEGG" id="phy:AJ81_01040"/>
<evidence type="ECO:0000313" key="2">
    <source>
        <dbReference type="EMBL" id="AJC73015.1"/>
    </source>
</evidence>
<keyword evidence="3" id="KW-1185">Reference proteome</keyword>
<organism evidence="2 3">
    <name type="scientific">Pseudothermotoga hypogea DSM 11164 = NBRC 106472</name>
    <dbReference type="NCBI Taxonomy" id="1123384"/>
    <lineage>
        <taxon>Bacteria</taxon>
        <taxon>Thermotogati</taxon>
        <taxon>Thermotogota</taxon>
        <taxon>Thermotogae</taxon>
        <taxon>Thermotogales</taxon>
        <taxon>Thermotogaceae</taxon>
        <taxon>Pseudothermotoga</taxon>
    </lineage>
</organism>
<evidence type="ECO:0000313" key="3">
    <source>
        <dbReference type="Proteomes" id="UP000077469"/>
    </source>
</evidence>
<dbReference type="GO" id="GO:0006400">
    <property type="term" value="P:tRNA modification"/>
    <property type="evidence" value="ECO:0007669"/>
    <property type="project" value="UniProtKB-UniRule"/>
</dbReference>
<dbReference type="GO" id="GO:0000049">
    <property type="term" value="F:tRNA binding"/>
    <property type="evidence" value="ECO:0007669"/>
    <property type="project" value="UniProtKB-KW"/>
</dbReference>
<gene>
    <name evidence="1" type="primary">tmcAL</name>
    <name evidence="2" type="ORF">AJ81_01040</name>
</gene>
<dbReference type="PaxDb" id="1123384-AJ81_01040"/>
<keyword evidence="1" id="KW-0819">tRNA processing</keyword>
<dbReference type="HAMAP" id="MF_01539">
    <property type="entry name" value="TmcAL"/>
    <property type="match status" value="1"/>
</dbReference>
<dbReference type="OrthoDB" id="9769796at2"/>
<comment type="catalytic activity">
    <reaction evidence="1">
        <text>cytidine(34) in elongator tRNA(Met) + acetate + ATP = N(4)-acetylcytidine(34) in elongator tRNA(Met) + AMP + diphosphate</text>
        <dbReference type="Rhea" id="RHEA:58144"/>
        <dbReference type="Rhea" id="RHEA-COMP:10693"/>
        <dbReference type="Rhea" id="RHEA-COMP:10694"/>
        <dbReference type="ChEBI" id="CHEBI:30089"/>
        <dbReference type="ChEBI" id="CHEBI:30616"/>
        <dbReference type="ChEBI" id="CHEBI:33019"/>
        <dbReference type="ChEBI" id="CHEBI:74900"/>
        <dbReference type="ChEBI" id="CHEBI:82748"/>
        <dbReference type="ChEBI" id="CHEBI:456215"/>
    </reaction>
</comment>
<feature type="binding site" evidence="1">
    <location>
        <position position="194"/>
    </location>
    <ligand>
        <name>ATP</name>
        <dbReference type="ChEBI" id="CHEBI:30616"/>
    </ligand>
</feature>
<dbReference type="EC" id="6.3.4.-" evidence="1"/>
<comment type="caution">
    <text evidence="1">Lacks conserved residue(s) required for the propagation of feature annotation.</text>
</comment>
<dbReference type="Proteomes" id="UP000077469">
    <property type="component" value="Chromosome"/>
</dbReference>
<dbReference type="Gene3D" id="3.40.50.620">
    <property type="entry name" value="HUPs"/>
    <property type="match status" value="1"/>
</dbReference>
<dbReference type="NCBIfam" id="NF010191">
    <property type="entry name" value="PRK13670.1"/>
    <property type="match status" value="1"/>
</dbReference>
<dbReference type="InterPro" id="IPR014729">
    <property type="entry name" value="Rossmann-like_a/b/a_fold"/>
</dbReference>
<feature type="binding site" evidence="1">
    <location>
        <position position="169"/>
    </location>
    <ligand>
        <name>ATP</name>
        <dbReference type="ChEBI" id="CHEBI:30616"/>
    </ligand>
</feature>
<name>A0A0X1KNY4_9THEM</name>
<dbReference type="GO" id="GO:0005737">
    <property type="term" value="C:cytoplasm"/>
    <property type="evidence" value="ECO:0007669"/>
    <property type="project" value="UniProtKB-SubCell"/>
</dbReference>
<feature type="binding site" evidence="1">
    <location>
        <begin position="7"/>
        <end position="20"/>
    </location>
    <ligand>
        <name>ATP</name>
        <dbReference type="ChEBI" id="CHEBI:30616"/>
    </ligand>
</feature>
<dbReference type="PANTHER" id="PTHR37825">
    <property type="entry name" value="TRNA(MET) CYTIDINE ACETATE LIGASE"/>
    <property type="match status" value="1"/>
</dbReference>
<keyword evidence="1" id="KW-0820">tRNA-binding</keyword>
<dbReference type="GO" id="GO:0016879">
    <property type="term" value="F:ligase activity, forming carbon-nitrogen bonds"/>
    <property type="evidence" value="ECO:0007669"/>
    <property type="project" value="UniProtKB-UniRule"/>
</dbReference>
<dbReference type="PANTHER" id="PTHR37825:SF1">
    <property type="entry name" value="TRNA(MET) CYTIDINE ACETATE LIGASE"/>
    <property type="match status" value="1"/>
</dbReference>
<evidence type="ECO:0000256" key="1">
    <source>
        <dbReference type="HAMAP-Rule" id="MF_01539"/>
    </source>
</evidence>
<keyword evidence="1" id="KW-0963">Cytoplasm</keyword>
<comment type="subcellular location">
    <subcellularLocation>
        <location evidence="1">Cytoplasm</location>
    </subcellularLocation>
</comment>
<feature type="binding site" evidence="1">
    <location>
        <position position="102"/>
    </location>
    <ligand>
        <name>ATP</name>
        <dbReference type="ChEBI" id="CHEBI:30616"/>
    </ligand>
</feature>
<sequence>MRVLGVIVEYNPFHNGHLYHLTKAKELINPDYVVAVMSGSFCQRGEPAIIDKFSRAEIALLNGVDVVLELPFIYAVQDAGGFARGAVWSLHNTGVVTDIVFGSESADLSFLQTIAEVMVRQPDPFPELMREELKKGHSFPNARKYALMKYFEITKAMEPKEVLKIEKSNDILGIEYIRSIMLLNSPIKPHVVRRVGAEDRDERFQGKFSSATAIRKCISNGEWDKISKALPTSSLRIISRELNEGRGPVFLQHMETMILSKLRLMDRSQLQRLHGFDEGLDKRFVDCAVKTTNLEDFFSCVKSKRFTLSKIRRLCLYALFDITGEFVERSNSLGPQYLRVLGFSSRGRELLSKMKRVSRVPIISLCSLYRKVLEQAMKKPERFQLDPQLFEQQLLYDIKATSLHALLFPKHSERIGDKDFKIPPIVIG</sequence>
<keyword evidence="1" id="KW-0547">Nucleotide-binding</keyword>
<dbReference type="STRING" id="1123384.AJ81_01040"/>
<dbReference type="EMBL" id="CP007141">
    <property type="protein sequence ID" value="AJC73015.1"/>
    <property type="molecule type" value="Genomic_DNA"/>
</dbReference>
<keyword evidence="1" id="KW-0067">ATP-binding</keyword>
<dbReference type="InterPro" id="IPR008513">
    <property type="entry name" value="tRNA(Met)_cyd_acetate_ligase"/>
</dbReference>
<reference evidence="2 3" key="1">
    <citation type="submission" date="2014-01" db="EMBL/GenBank/DDBJ databases">
        <title>Genome sequencing of Thermotog hypogea.</title>
        <authorList>
            <person name="Zhang X."/>
            <person name="Alvare G."/>
            <person name="Fristensky B."/>
            <person name="Chen L."/>
            <person name="Suen T."/>
            <person name="Chen Q."/>
            <person name="Ma K."/>
        </authorList>
    </citation>
    <scope>NUCLEOTIDE SEQUENCE [LARGE SCALE GENOMIC DNA]</scope>
    <source>
        <strain evidence="2 3">DSM 11164</strain>
    </source>
</reference>
<dbReference type="PATRIC" id="fig|1123384.7.peg.206"/>